<dbReference type="HOGENOM" id="CLU_001265_46_12_1"/>
<name>J6EWS0_TRIAS</name>
<dbReference type="GO" id="GO:0005886">
    <property type="term" value="C:plasma membrane"/>
    <property type="evidence" value="ECO:0007669"/>
    <property type="project" value="TreeGrafter"/>
</dbReference>
<dbReference type="RefSeq" id="XP_014177801.1">
    <property type="nucleotide sequence ID" value="XM_014322326.1"/>
</dbReference>
<proteinExistence type="predicted"/>
<protein>
    <submittedName>
        <fullName evidence="8">Metabolite transport protein GIT1</fullName>
    </submittedName>
</protein>
<dbReference type="GO" id="GO:0046943">
    <property type="term" value="F:carboxylic acid transmembrane transporter activity"/>
    <property type="evidence" value="ECO:0007669"/>
    <property type="project" value="TreeGrafter"/>
</dbReference>
<keyword evidence="3 6" id="KW-0812">Transmembrane</keyword>
<dbReference type="GeneID" id="25987414"/>
<dbReference type="AlphaFoldDB" id="J6EWS0"/>
<reference evidence="8 9" key="1">
    <citation type="journal article" date="2012" name="Eukaryot. Cell">
        <title>Draft genome sequence of CBS 2479, the standard type strain of Trichosporon asahii.</title>
        <authorList>
            <person name="Yang R.Y."/>
            <person name="Li H.T."/>
            <person name="Zhu H."/>
            <person name="Zhou G.P."/>
            <person name="Wang M."/>
            <person name="Wang L."/>
        </authorList>
    </citation>
    <scope>NUCLEOTIDE SEQUENCE [LARGE SCALE GENOMIC DNA]</scope>
    <source>
        <strain evidence="9">ATCC 90039 / CBS 2479 / JCM 2466 / KCTC 7840 / NCYC 2677 / UAMH 7654</strain>
    </source>
</reference>
<feature type="transmembrane region" description="Helical" evidence="6">
    <location>
        <begin position="251"/>
        <end position="270"/>
    </location>
</feature>
<gene>
    <name evidence="8" type="ORF">A1Q1_03901</name>
</gene>
<dbReference type="PANTHER" id="PTHR23508">
    <property type="entry name" value="CARBOXYLIC ACID TRANSPORTER PROTEIN HOMOLOG"/>
    <property type="match status" value="1"/>
</dbReference>
<sequence>MSQEAKADKSSFEVDDEKNIAALPNQGFEGIDDKTLQYLPKDITPSELERERALEEGETPSGTKKATVSDYFTLLASGFALVSDGYQNNLSTVFNPIFALLYPHDYTSSVSTRVSNALLVGEVIGQVVVGLICDRVGRKTAMVGTTLLIVIGGILCTASTAPTPAGMFWMLTVARGTIGVGVGGEYPACSTSASDSANEKFGRDRGKIFILVTNLMLSIGGPIVISLFLLIINGSHYHGGTTGSDRYKLQYTWRVLFGIGIIIPLSVFYFRLKMMNPKLYRRNAIRHNPPYLLILKKYWKTLIGTAGTWFLYDFVTFPNGVFSSTIIASVTPDKGIVRTLEWNLLLSVLSLPGVFLGAWVVKYTGRRNLLIMGFMGYIVFGLIVGISYPKLTKVVPAFIVMYAMMQSSGNFGPGNMEGTISAESYPTSIRGTCYGFSAAVGKAGAAIGTQAFTPIRQHLGSRWTFIIAACCGLAGVLLAFFFVEDKGKDRLEKEDEVWRQYLVDHGYGDIQMGDGSAGAMSASGNREIEALEFEK</sequence>
<dbReference type="KEGG" id="tasa:A1Q1_03901"/>
<dbReference type="EMBL" id="ALBS01000258">
    <property type="protein sequence ID" value="EJT47272.1"/>
    <property type="molecule type" value="Genomic_DNA"/>
</dbReference>
<dbReference type="VEuPathDB" id="FungiDB:A1Q1_03901"/>
<feature type="transmembrane region" description="Helical" evidence="6">
    <location>
        <begin position="368"/>
        <end position="388"/>
    </location>
</feature>
<evidence type="ECO:0000259" key="7">
    <source>
        <dbReference type="PROSITE" id="PS50850"/>
    </source>
</evidence>
<evidence type="ECO:0000256" key="2">
    <source>
        <dbReference type="ARBA" id="ARBA00022448"/>
    </source>
</evidence>
<feature type="transmembrane region" description="Helical" evidence="6">
    <location>
        <begin position="463"/>
        <end position="483"/>
    </location>
</feature>
<keyword evidence="4 6" id="KW-1133">Transmembrane helix</keyword>
<feature type="transmembrane region" description="Helical" evidence="6">
    <location>
        <begin position="167"/>
        <end position="188"/>
    </location>
</feature>
<evidence type="ECO:0000313" key="9">
    <source>
        <dbReference type="Proteomes" id="UP000002748"/>
    </source>
</evidence>
<dbReference type="SUPFAM" id="SSF103473">
    <property type="entry name" value="MFS general substrate transporter"/>
    <property type="match status" value="1"/>
</dbReference>
<evidence type="ECO:0000256" key="4">
    <source>
        <dbReference type="ARBA" id="ARBA00022989"/>
    </source>
</evidence>
<comment type="caution">
    <text evidence="8">The sequence shown here is derived from an EMBL/GenBank/DDBJ whole genome shotgun (WGS) entry which is preliminary data.</text>
</comment>
<organism evidence="8 9">
    <name type="scientific">Trichosporon asahii var. asahii (strain ATCC 90039 / CBS 2479 / JCM 2466 / KCTC 7840 / NBRC 103889/ NCYC 2677 / UAMH 7654)</name>
    <name type="common">Yeast</name>
    <dbReference type="NCBI Taxonomy" id="1186058"/>
    <lineage>
        <taxon>Eukaryota</taxon>
        <taxon>Fungi</taxon>
        <taxon>Dikarya</taxon>
        <taxon>Basidiomycota</taxon>
        <taxon>Agaricomycotina</taxon>
        <taxon>Tremellomycetes</taxon>
        <taxon>Trichosporonales</taxon>
        <taxon>Trichosporonaceae</taxon>
        <taxon>Trichosporon</taxon>
    </lineage>
</organism>
<dbReference type="OrthoDB" id="2153661at2759"/>
<keyword evidence="5 6" id="KW-0472">Membrane</keyword>
<dbReference type="InterPro" id="IPR036259">
    <property type="entry name" value="MFS_trans_sf"/>
</dbReference>
<keyword evidence="2" id="KW-0813">Transport</keyword>
<dbReference type="FunFam" id="1.20.1250.20:FF:000140">
    <property type="entry name" value="Putative MFS phospholipid transporter"/>
    <property type="match status" value="1"/>
</dbReference>
<evidence type="ECO:0000256" key="5">
    <source>
        <dbReference type="ARBA" id="ARBA00023136"/>
    </source>
</evidence>
<feature type="domain" description="Major facilitator superfamily (MFS) profile" evidence="7">
    <location>
        <begin position="73"/>
        <end position="487"/>
    </location>
</feature>
<feature type="transmembrane region" description="Helical" evidence="6">
    <location>
        <begin position="141"/>
        <end position="161"/>
    </location>
</feature>
<comment type="subcellular location">
    <subcellularLocation>
        <location evidence="1">Membrane</location>
        <topology evidence="1">Multi-pass membrane protein</topology>
    </subcellularLocation>
</comment>
<evidence type="ECO:0000256" key="6">
    <source>
        <dbReference type="SAM" id="Phobius"/>
    </source>
</evidence>
<feature type="transmembrane region" description="Helical" evidence="6">
    <location>
        <begin position="208"/>
        <end position="231"/>
    </location>
</feature>
<evidence type="ECO:0000256" key="3">
    <source>
        <dbReference type="ARBA" id="ARBA00022692"/>
    </source>
</evidence>
<dbReference type="PANTHER" id="PTHR23508:SF10">
    <property type="entry name" value="CARBOXYLIC ACID TRANSPORTER PROTEIN HOMOLOG"/>
    <property type="match status" value="1"/>
</dbReference>
<dbReference type="Pfam" id="PF00083">
    <property type="entry name" value="Sugar_tr"/>
    <property type="match status" value="1"/>
</dbReference>
<evidence type="ECO:0000256" key="1">
    <source>
        <dbReference type="ARBA" id="ARBA00004141"/>
    </source>
</evidence>
<feature type="transmembrane region" description="Helical" evidence="6">
    <location>
        <begin position="342"/>
        <end position="361"/>
    </location>
</feature>
<dbReference type="InterPro" id="IPR020846">
    <property type="entry name" value="MFS_dom"/>
</dbReference>
<dbReference type="PROSITE" id="PS50850">
    <property type="entry name" value="MFS"/>
    <property type="match status" value="1"/>
</dbReference>
<dbReference type="Gene3D" id="1.20.1250.20">
    <property type="entry name" value="MFS general substrate transporter like domains"/>
    <property type="match status" value="1"/>
</dbReference>
<evidence type="ECO:0000313" key="8">
    <source>
        <dbReference type="EMBL" id="EJT47272.1"/>
    </source>
</evidence>
<dbReference type="Proteomes" id="UP000002748">
    <property type="component" value="Unassembled WGS sequence"/>
</dbReference>
<dbReference type="InterPro" id="IPR005828">
    <property type="entry name" value="MFS_sugar_transport-like"/>
</dbReference>
<accession>J6EWS0</accession>